<dbReference type="Proteomes" id="UP000521872">
    <property type="component" value="Unassembled WGS sequence"/>
</dbReference>
<accession>A0A8H4QXG1</accession>
<proteinExistence type="predicted"/>
<feature type="compositionally biased region" description="Low complexity" evidence="1">
    <location>
        <begin position="278"/>
        <end position="363"/>
    </location>
</feature>
<name>A0A8H4QXG1_9AGAR</name>
<evidence type="ECO:0000256" key="3">
    <source>
        <dbReference type="SAM" id="SignalP"/>
    </source>
</evidence>
<feature type="region of interest" description="Disordered" evidence="1">
    <location>
        <begin position="275"/>
        <end position="365"/>
    </location>
</feature>
<feature type="transmembrane region" description="Helical" evidence="2">
    <location>
        <begin position="376"/>
        <end position="395"/>
    </location>
</feature>
<protein>
    <recommendedName>
        <fullName evidence="6">Carbohydrate-binding module family 13 protein</fullName>
    </recommendedName>
</protein>
<keyword evidence="2" id="KW-0472">Membrane</keyword>
<dbReference type="AlphaFoldDB" id="A0A8H4QXG1"/>
<gene>
    <name evidence="4" type="ORF">D9613_010017</name>
</gene>
<feature type="chain" id="PRO_5034117248" description="Carbohydrate-binding module family 13 protein" evidence="3">
    <location>
        <begin position="26"/>
        <end position="396"/>
    </location>
</feature>
<evidence type="ECO:0008006" key="6">
    <source>
        <dbReference type="Google" id="ProtNLM"/>
    </source>
</evidence>
<keyword evidence="5" id="KW-1185">Reference proteome</keyword>
<sequence>MTKRSSFGIGLISSFALLLARSSSAQYSATYLPSNVPAKTEQGQTGTNQCGTSLDQNSMCQNAYINSVTDFCVFAPPNPGADSVIGNTERIEVAWCLKNGTGARLIPDGTIKGAHFIQTPDFVQVTGVGDLTKINIPAGDEGGELDPHGADGNGNPIGGLVFSSAFGQLQQMHEWTNFVSADQFCFRACKPGPMAATFCQHIYDVMGCFWNMPGNYDPGFEECKADSGEPMGVYGTSTFFQGQPVTPAAHPAPSSSSCVPQSTIGNGFLISGTSIVQSSPTPSATSPVSSTSSSMAASMSSSTNPLITPSASSRTSSGPASASVTSTSTSPSSQNSQGSSGASQGASASHTSGGSSPQTSSPSAAFRSALPKGWEVVAFSSGVAILSCLIGGSFVM</sequence>
<feature type="signal peptide" evidence="3">
    <location>
        <begin position="1"/>
        <end position="25"/>
    </location>
</feature>
<evidence type="ECO:0000313" key="5">
    <source>
        <dbReference type="Proteomes" id="UP000521872"/>
    </source>
</evidence>
<evidence type="ECO:0000313" key="4">
    <source>
        <dbReference type="EMBL" id="KAF4618516.1"/>
    </source>
</evidence>
<keyword evidence="2" id="KW-1133">Transmembrane helix</keyword>
<evidence type="ECO:0000256" key="1">
    <source>
        <dbReference type="SAM" id="MobiDB-lite"/>
    </source>
</evidence>
<dbReference type="EMBL" id="JAACJL010000017">
    <property type="protein sequence ID" value="KAF4618516.1"/>
    <property type="molecule type" value="Genomic_DNA"/>
</dbReference>
<reference evidence="4 5" key="1">
    <citation type="submission" date="2019-12" db="EMBL/GenBank/DDBJ databases">
        <authorList>
            <person name="Floudas D."/>
            <person name="Bentzer J."/>
            <person name="Ahren D."/>
            <person name="Johansson T."/>
            <person name="Persson P."/>
            <person name="Tunlid A."/>
        </authorList>
    </citation>
    <scope>NUCLEOTIDE SEQUENCE [LARGE SCALE GENOMIC DNA]</scope>
    <source>
        <strain evidence="4 5">CBS 102.39</strain>
    </source>
</reference>
<organism evidence="4 5">
    <name type="scientific">Agrocybe pediades</name>
    <dbReference type="NCBI Taxonomy" id="84607"/>
    <lineage>
        <taxon>Eukaryota</taxon>
        <taxon>Fungi</taxon>
        <taxon>Dikarya</taxon>
        <taxon>Basidiomycota</taxon>
        <taxon>Agaricomycotina</taxon>
        <taxon>Agaricomycetes</taxon>
        <taxon>Agaricomycetidae</taxon>
        <taxon>Agaricales</taxon>
        <taxon>Agaricineae</taxon>
        <taxon>Strophariaceae</taxon>
        <taxon>Agrocybe</taxon>
    </lineage>
</organism>
<comment type="caution">
    <text evidence="4">The sequence shown here is derived from an EMBL/GenBank/DDBJ whole genome shotgun (WGS) entry which is preliminary data.</text>
</comment>
<evidence type="ECO:0000256" key="2">
    <source>
        <dbReference type="SAM" id="Phobius"/>
    </source>
</evidence>
<keyword evidence="2" id="KW-0812">Transmembrane</keyword>
<keyword evidence="3" id="KW-0732">Signal</keyword>